<dbReference type="AlphaFoldDB" id="A0A9D1M6Z6"/>
<reference evidence="1" key="1">
    <citation type="submission" date="2020-10" db="EMBL/GenBank/DDBJ databases">
        <authorList>
            <person name="Gilroy R."/>
        </authorList>
    </citation>
    <scope>NUCLEOTIDE SEQUENCE</scope>
    <source>
        <strain evidence="1">CHK158-818</strain>
    </source>
</reference>
<accession>A0A9D1M6Z6</accession>
<dbReference type="SUPFAM" id="SSF56954">
    <property type="entry name" value="Outer membrane efflux proteins (OEP)"/>
    <property type="match status" value="1"/>
</dbReference>
<organism evidence="1 2">
    <name type="scientific">Candidatus Gallibacteroides avistercoris</name>
    <dbReference type="NCBI Taxonomy" id="2840833"/>
    <lineage>
        <taxon>Bacteria</taxon>
        <taxon>Pseudomonadati</taxon>
        <taxon>Bacteroidota</taxon>
        <taxon>Bacteroidia</taxon>
        <taxon>Bacteroidales</taxon>
        <taxon>Bacteroidaceae</taxon>
        <taxon>Bacteroidaceae incertae sedis</taxon>
        <taxon>Candidatus Gallibacteroides</taxon>
    </lineage>
</organism>
<name>A0A9D1M6Z6_9BACT</name>
<evidence type="ECO:0000313" key="2">
    <source>
        <dbReference type="Proteomes" id="UP000824112"/>
    </source>
</evidence>
<comment type="caution">
    <text evidence="1">The sequence shown here is derived from an EMBL/GenBank/DDBJ whole genome shotgun (WGS) entry which is preliminary data.</text>
</comment>
<dbReference type="Proteomes" id="UP000824112">
    <property type="component" value="Unassembled WGS sequence"/>
</dbReference>
<proteinExistence type="predicted"/>
<sequence>ESESAQVAYETLQAAMERYRIGDLSGIEFREFQRSYVSAITRKLSAEFQAKTAEISLMLLSGNLHM</sequence>
<protein>
    <submittedName>
        <fullName evidence="1">TolC family protein</fullName>
    </submittedName>
</protein>
<dbReference type="Gene3D" id="1.20.1600.10">
    <property type="entry name" value="Outer membrane efflux proteins (OEP)"/>
    <property type="match status" value="1"/>
</dbReference>
<reference evidence="1" key="2">
    <citation type="journal article" date="2021" name="PeerJ">
        <title>Extensive microbial diversity within the chicken gut microbiome revealed by metagenomics and culture.</title>
        <authorList>
            <person name="Gilroy R."/>
            <person name="Ravi A."/>
            <person name="Getino M."/>
            <person name="Pursley I."/>
            <person name="Horton D.L."/>
            <person name="Alikhan N.F."/>
            <person name="Baker D."/>
            <person name="Gharbi K."/>
            <person name="Hall N."/>
            <person name="Watson M."/>
            <person name="Adriaenssens E.M."/>
            <person name="Foster-Nyarko E."/>
            <person name="Jarju S."/>
            <person name="Secka A."/>
            <person name="Antonio M."/>
            <person name="Oren A."/>
            <person name="Chaudhuri R.R."/>
            <person name="La Ragione R."/>
            <person name="Hildebrand F."/>
            <person name="Pallen M.J."/>
        </authorList>
    </citation>
    <scope>NUCLEOTIDE SEQUENCE</scope>
    <source>
        <strain evidence="1">CHK158-818</strain>
    </source>
</reference>
<dbReference type="EMBL" id="DVNA01000066">
    <property type="protein sequence ID" value="HIU54750.1"/>
    <property type="molecule type" value="Genomic_DNA"/>
</dbReference>
<evidence type="ECO:0000313" key="1">
    <source>
        <dbReference type="EMBL" id="HIU54750.1"/>
    </source>
</evidence>
<feature type="non-terminal residue" evidence="1">
    <location>
        <position position="1"/>
    </location>
</feature>
<gene>
    <name evidence="1" type="ORF">IAB03_02960</name>
</gene>